<reference evidence="2 3" key="2">
    <citation type="journal article" date="2014" name="J. Gen. Appl. Microbiol.">
        <title>The early diverging ascomycetous budding yeast Saitoella complicata has three histone deacetylases belonging to the Clr6, Hos2, and Rpd3 lineages.</title>
        <authorList>
            <person name="Nishida H."/>
            <person name="Matsumoto T."/>
            <person name="Kondo S."/>
            <person name="Hamamoto M."/>
            <person name="Yoshikawa H."/>
        </authorList>
    </citation>
    <scope>NUCLEOTIDE SEQUENCE [LARGE SCALE GENOMIC DNA]</scope>
    <source>
        <strain evidence="2 3">NRRL Y-17804</strain>
    </source>
</reference>
<comment type="caution">
    <text evidence="2">The sequence shown here is derived from an EMBL/GenBank/DDBJ whole genome shotgun (WGS) entry which is preliminary data.</text>
</comment>
<reference evidence="2 3" key="3">
    <citation type="journal article" date="2015" name="Genome Announc.">
        <title>Draft Genome Sequence of the Archiascomycetous Yeast Saitoella complicata.</title>
        <authorList>
            <person name="Yamauchi K."/>
            <person name="Kondo S."/>
            <person name="Hamamoto M."/>
            <person name="Takahashi Y."/>
            <person name="Ogura Y."/>
            <person name="Hayashi T."/>
            <person name="Nishida H."/>
        </authorList>
    </citation>
    <scope>NUCLEOTIDE SEQUENCE [LARGE SCALE GENOMIC DNA]</scope>
    <source>
        <strain evidence="2 3">NRRL Y-17804</strain>
    </source>
</reference>
<evidence type="ECO:0000313" key="2">
    <source>
        <dbReference type="EMBL" id="GAO48453.1"/>
    </source>
</evidence>
<evidence type="ECO:0000313" key="3">
    <source>
        <dbReference type="Proteomes" id="UP000033140"/>
    </source>
</evidence>
<dbReference type="Proteomes" id="UP000033140">
    <property type="component" value="Unassembled WGS sequence"/>
</dbReference>
<gene>
    <name evidence="2" type="ORF">G7K_2626-t1</name>
</gene>
<evidence type="ECO:0000256" key="1">
    <source>
        <dbReference type="SAM" id="MobiDB-lite"/>
    </source>
</evidence>
<protein>
    <submittedName>
        <fullName evidence="2">Uncharacterized protein</fullName>
    </submittedName>
</protein>
<name>A0A0E9NF68_SAICN</name>
<dbReference type="AlphaFoldDB" id="A0A0E9NF68"/>
<accession>A0A0E9NF68</accession>
<feature type="compositionally biased region" description="Pro residues" evidence="1">
    <location>
        <begin position="121"/>
        <end position="140"/>
    </location>
</feature>
<feature type="region of interest" description="Disordered" evidence="1">
    <location>
        <begin position="115"/>
        <end position="140"/>
    </location>
</feature>
<dbReference type="EMBL" id="BACD03000015">
    <property type="protein sequence ID" value="GAO48453.1"/>
    <property type="molecule type" value="Genomic_DNA"/>
</dbReference>
<reference evidence="2 3" key="1">
    <citation type="journal article" date="2011" name="J. Gen. Appl. Microbiol.">
        <title>Draft genome sequencing of the enigmatic yeast Saitoella complicata.</title>
        <authorList>
            <person name="Nishida H."/>
            <person name="Hamamoto M."/>
            <person name="Sugiyama J."/>
        </authorList>
    </citation>
    <scope>NUCLEOTIDE SEQUENCE [LARGE SCALE GENOMIC DNA]</scope>
    <source>
        <strain evidence="2 3">NRRL Y-17804</strain>
    </source>
</reference>
<organism evidence="2 3">
    <name type="scientific">Saitoella complicata (strain BCRC 22490 / CBS 7301 / JCM 7358 / NBRC 10748 / NRRL Y-17804)</name>
    <dbReference type="NCBI Taxonomy" id="698492"/>
    <lineage>
        <taxon>Eukaryota</taxon>
        <taxon>Fungi</taxon>
        <taxon>Dikarya</taxon>
        <taxon>Ascomycota</taxon>
        <taxon>Taphrinomycotina</taxon>
        <taxon>Taphrinomycotina incertae sedis</taxon>
        <taxon>Saitoella</taxon>
    </lineage>
</organism>
<keyword evidence="3" id="KW-1185">Reference proteome</keyword>
<proteinExistence type="predicted"/>
<sequence>MVMGTCEENPITIKVGYNCSAPRLLSQVQSHLQSFAALSTFILLDPTVLPTLLPFASSATNLYRFRLLSVVVSSALNRRAAFFDAYLQWTVLPHQQCLHISCILFLDSSNPILTQLSNAPPNQPPSPHPQAPTPPHTTPE</sequence>